<dbReference type="RefSeq" id="WP_378212216.1">
    <property type="nucleotide sequence ID" value="NZ_JBHUOJ010000008.1"/>
</dbReference>
<reference evidence="2" key="1">
    <citation type="journal article" date="2019" name="Int. J. Syst. Evol. Microbiol.">
        <title>The Global Catalogue of Microorganisms (GCM) 10K type strain sequencing project: providing services to taxonomists for standard genome sequencing and annotation.</title>
        <authorList>
            <consortium name="The Broad Institute Genomics Platform"/>
            <consortium name="The Broad Institute Genome Sequencing Center for Infectious Disease"/>
            <person name="Wu L."/>
            <person name="Ma J."/>
        </authorList>
    </citation>
    <scope>NUCLEOTIDE SEQUENCE [LARGE SCALE GENOMIC DNA]</scope>
    <source>
        <strain evidence="2">KCTC 52925</strain>
    </source>
</reference>
<name>A0ABW5X087_9FLAO</name>
<accession>A0ABW5X087</accession>
<keyword evidence="2" id="KW-1185">Reference proteome</keyword>
<gene>
    <name evidence="1" type="ORF">ACFSYS_04265</name>
</gene>
<dbReference type="EMBL" id="JBHUOJ010000008">
    <property type="protein sequence ID" value="MFD2832490.1"/>
    <property type="molecule type" value="Genomic_DNA"/>
</dbReference>
<sequence>MNYNRLLTFSETFYSENSEENIKKYLENGFSIEKMEYELTDKNAEFYFAELDRKVIGYLKVNVEESQTVIKVRTHLRLNGFTC</sequence>
<evidence type="ECO:0000313" key="2">
    <source>
        <dbReference type="Proteomes" id="UP001597438"/>
    </source>
</evidence>
<protein>
    <submittedName>
        <fullName evidence="1">Uncharacterized protein</fullName>
    </submittedName>
</protein>
<organism evidence="1 2">
    <name type="scientific">Christiangramia antarctica</name>
    <dbReference type="NCBI Taxonomy" id="2058158"/>
    <lineage>
        <taxon>Bacteria</taxon>
        <taxon>Pseudomonadati</taxon>
        <taxon>Bacteroidota</taxon>
        <taxon>Flavobacteriia</taxon>
        <taxon>Flavobacteriales</taxon>
        <taxon>Flavobacteriaceae</taxon>
        <taxon>Christiangramia</taxon>
    </lineage>
</organism>
<proteinExistence type="predicted"/>
<comment type="caution">
    <text evidence="1">The sequence shown here is derived from an EMBL/GenBank/DDBJ whole genome shotgun (WGS) entry which is preliminary data.</text>
</comment>
<dbReference type="Gene3D" id="3.40.630.30">
    <property type="match status" value="1"/>
</dbReference>
<dbReference type="Proteomes" id="UP001597438">
    <property type="component" value="Unassembled WGS sequence"/>
</dbReference>
<evidence type="ECO:0000313" key="1">
    <source>
        <dbReference type="EMBL" id="MFD2832490.1"/>
    </source>
</evidence>